<organism evidence="3 4">
    <name type="scientific">Desulforhabdus amnigena</name>
    <dbReference type="NCBI Taxonomy" id="40218"/>
    <lineage>
        <taxon>Bacteria</taxon>
        <taxon>Pseudomonadati</taxon>
        <taxon>Thermodesulfobacteriota</taxon>
        <taxon>Syntrophobacteria</taxon>
        <taxon>Syntrophobacterales</taxon>
        <taxon>Syntrophobacteraceae</taxon>
        <taxon>Desulforhabdus</taxon>
    </lineage>
</organism>
<comment type="caution">
    <text evidence="3">The sequence shown here is derived from an EMBL/GenBank/DDBJ whole genome shotgun (WGS) entry which is preliminary data.</text>
</comment>
<dbReference type="SMART" id="SM00028">
    <property type="entry name" value="TPR"/>
    <property type="match status" value="7"/>
</dbReference>
<evidence type="ECO:0000256" key="1">
    <source>
        <dbReference type="PROSITE-ProRule" id="PRU00339"/>
    </source>
</evidence>
<sequence length="787" mass="89915">MRLGFHDTFTRLVFDAEGPRPSSIGPPSEKGIAIQFSKLQTTMENERTIEDNSSRIRKVSFQKKKGQILVTFQEPHVTVQTGFLDAGPYKEGHYRLVLDFFTQKTPEKRVKTSAPTPDTKEGTKKISGKKPGDADKVSVSLETSQAAKTLDEVSMQFGNEKRDSTDEILQQADRCLLEKDNAKAFALYEELLKTASLGKERQTALYGLAESFFLMHQNDLVNHGPEALKRYNSALQEGSIPSRTPLALYRVGLCYLALKNVEKAKGYFKQVTQEYPEDPAAAASWLRLSEIYRGKKNYVEAIETAKALLKRSTSQPEKAEAYYYIGQNFALVGEHQQAVEAFQECLKLDQQFYLRKPDILKYMGQALSCLKYEDNSREFLLHYMNLTSNTDDRDLLLAKIMETLLSQHEERLANRLYSYLQVYYPDSEGASIGSIRRAEYLEAGDKRAQDEAIYLYRELSRKSLSPPLDGLVQFKLALWEWKNGNLEKSLSLIEDRPQGSLTDALHNEFVALREKVILDMLRQAFEQKKYDKVLGLYQGNIPMFQTLKDFDVFTIIGRSYEELQSYPEAMVCYNTVLENTGKENGKCLLNMAQCSFRMGKLEKALQFCRRIPAGDNEGQKNELMAKIFFAQGKYSETLQQLGHIFPKERKLTPDDFEWVNMYIECSIETGKYSDALSWIQKGLELLKDEDSGKRAQLCLLKSRCHKNLKQPAEAIKCLESALSLLQEEDLKGQLNYEISNLYLQIGDKQQAVQKLSQVLKSGSSFWQTAAQQQLDYIQLKEEGLKIF</sequence>
<feature type="compositionally biased region" description="Basic and acidic residues" evidence="2">
    <location>
        <begin position="118"/>
        <end position="136"/>
    </location>
</feature>
<feature type="repeat" description="TPR" evidence="1">
    <location>
        <begin position="319"/>
        <end position="352"/>
    </location>
</feature>
<dbReference type="InterPro" id="IPR019734">
    <property type="entry name" value="TPR_rpt"/>
</dbReference>
<dbReference type="Pfam" id="PF12895">
    <property type="entry name" value="ANAPC3"/>
    <property type="match status" value="1"/>
</dbReference>
<feature type="repeat" description="TPR" evidence="1">
    <location>
        <begin position="245"/>
        <end position="278"/>
    </location>
</feature>
<dbReference type="Pfam" id="PF13174">
    <property type="entry name" value="TPR_6"/>
    <property type="match status" value="1"/>
</dbReference>
<keyword evidence="1" id="KW-0802">TPR repeat</keyword>
<dbReference type="Pfam" id="PF13181">
    <property type="entry name" value="TPR_8"/>
    <property type="match status" value="1"/>
</dbReference>
<dbReference type="GO" id="GO:0051301">
    <property type="term" value="P:cell division"/>
    <property type="evidence" value="ECO:0007669"/>
    <property type="project" value="TreeGrafter"/>
</dbReference>
<name>A0A9W6D3P2_9BACT</name>
<evidence type="ECO:0000313" key="3">
    <source>
        <dbReference type="EMBL" id="GLI33595.1"/>
    </source>
</evidence>
<dbReference type="SUPFAM" id="SSF48452">
    <property type="entry name" value="TPR-like"/>
    <property type="match status" value="4"/>
</dbReference>
<dbReference type="Proteomes" id="UP001144372">
    <property type="component" value="Unassembled WGS sequence"/>
</dbReference>
<gene>
    <name evidence="3" type="ORF">DAMNIGENAA_10280</name>
</gene>
<accession>A0A9W6D3P2</accession>
<proteinExistence type="predicted"/>
<evidence type="ECO:0000256" key="2">
    <source>
        <dbReference type="SAM" id="MobiDB-lite"/>
    </source>
</evidence>
<dbReference type="Pfam" id="PF13424">
    <property type="entry name" value="TPR_12"/>
    <property type="match status" value="1"/>
</dbReference>
<evidence type="ECO:0008006" key="5">
    <source>
        <dbReference type="Google" id="ProtNLM"/>
    </source>
</evidence>
<protein>
    <recommendedName>
        <fullName evidence="5">Tetratricopeptide repeat protein</fullName>
    </recommendedName>
</protein>
<dbReference type="InterPro" id="IPR011990">
    <property type="entry name" value="TPR-like_helical_dom_sf"/>
</dbReference>
<dbReference type="AlphaFoldDB" id="A0A9W6D3P2"/>
<evidence type="ECO:0000313" key="4">
    <source>
        <dbReference type="Proteomes" id="UP001144372"/>
    </source>
</evidence>
<keyword evidence="4" id="KW-1185">Reference proteome</keyword>
<dbReference type="PROSITE" id="PS50005">
    <property type="entry name" value="TPR"/>
    <property type="match status" value="2"/>
</dbReference>
<reference evidence="3" key="1">
    <citation type="submission" date="2022-12" db="EMBL/GenBank/DDBJ databases">
        <title>Reference genome sequencing for broad-spectrum identification of bacterial and archaeal isolates by mass spectrometry.</title>
        <authorList>
            <person name="Sekiguchi Y."/>
            <person name="Tourlousse D.M."/>
        </authorList>
    </citation>
    <scope>NUCLEOTIDE SEQUENCE</scope>
    <source>
        <strain evidence="3">ASRB1</strain>
    </source>
</reference>
<dbReference type="PANTHER" id="PTHR12558">
    <property type="entry name" value="CELL DIVISION CYCLE 16,23,27"/>
    <property type="match status" value="1"/>
</dbReference>
<dbReference type="PANTHER" id="PTHR12558:SF44">
    <property type="entry name" value="TETRATRICOPEPTIDE REPEAT-CONTAINING PROTEIN"/>
    <property type="match status" value="1"/>
</dbReference>
<feature type="region of interest" description="Disordered" evidence="2">
    <location>
        <begin position="107"/>
        <end position="138"/>
    </location>
</feature>
<dbReference type="EMBL" id="BSDR01000001">
    <property type="protein sequence ID" value="GLI33595.1"/>
    <property type="molecule type" value="Genomic_DNA"/>
</dbReference>
<dbReference type="Gene3D" id="1.25.40.10">
    <property type="entry name" value="Tetratricopeptide repeat domain"/>
    <property type="match status" value="4"/>
</dbReference>